<dbReference type="InterPro" id="IPR005531">
    <property type="entry name" value="Asp23"/>
</dbReference>
<dbReference type="RefSeq" id="WP_183338353.1">
    <property type="nucleotide sequence ID" value="NZ_JACHZG010000001.1"/>
</dbReference>
<evidence type="ECO:0000256" key="1">
    <source>
        <dbReference type="ARBA" id="ARBA00005721"/>
    </source>
</evidence>
<dbReference type="Pfam" id="PF03780">
    <property type="entry name" value="Asp23"/>
    <property type="match status" value="1"/>
</dbReference>
<dbReference type="EMBL" id="JACHZG010000001">
    <property type="protein sequence ID" value="MBB3327247.1"/>
    <property type="molecule type" value="Genomic_DNA"/>
</dbReference>
<accession>A0A7W5P7B3</accession>
<dbReference type="Proteomes" id="UP000565572">
    <property type="component" value="Unassembled WGS sequence"/>
</dbReference>
<keyword evidence="4" id="KW-1185">Reference proteome</keyword>
<sequence>MTQTTSPVRLVGDPAPASGAPTSPAARVQDSATRAATQVEGVHALGSPGGRALVRALGRVPGGRPFYGSGVSVEVGPQAVALDVSLVLEYGAQAVDVANRVRSAVDAAVAQETGLDVVEVNVTVADVHHPADDVAPEPEPEPEPSPEQAEEDPLDALPVDLEKADPASWSDAPTTDTAKTDATADSDASAPTQQDDDARTVVVVESGDAGRSSSDGPQVVTADEVVIADRVVVVGDADAEPSSK</sequence>
<feature type="compositionally biased region" description="Low complexity" evidence="2">
    <location>
        <begin position="14"/>
        <end position="26"/>
    </location>
</feature>
<feature type="region of interest" description="Disordered" evidence="2">
    <location>
        <begin position="1"/>
        <end position="30"/>
    </location>
</feature>
<comment type="similarity">
    <text evidence="1">Belongs to the asp23 family.</text>
</comment>
<feature type="compositionally biased region" description="Low complexity" evidence="2">
    <location>
        <begin position="170"/>
        <end position="192"/>
    </location>
</feature>
<dbReference type="PANTHER" id="PTHR34297">
    <property type="entry name" value="HYPOTHETICAL CYTOSOLIC PROTEIN-RELATED"/>
    <property type="match status" value="1"/>
</dbReference>
<protein>
    <submittedName>
        <fullName evidence="3">Putative alkaline shock family protein YloU</fullName>
    </submittedName>
</protein>
<comment type="caution">
    <text evidence="3">The sequence shown here is derived from an EMBL/GenBank/DDBJ whole genome shotgun (WGS) entry which is preliminary data.</text>
</comment>
<evidence type="ECO:0000256" key="2">
    <source>
        <dbReference type="SAM" id="MobiDB-lite"/>
    </source>
</evidence>
<reference evidence="3 4" key="1">
    <citation type="submission" date="2020-08" db="EMBL/GenBank/DDBJ databases">
        <title>Sequencing the genomes of 1000 actinobacteria strains.</title>
        <authorList>
            <person name="Klenk H.-P."/>
        </authorList>
    </citation>
    <scope>NUCLEOTIDE SEQUENCE [LARGE SCALE GENOMIC DNA]</scope>
    <source>
        <strain evidence="3 4">DSM 11053</strain>
    </source>
</reference>
<dbReference type="PANTHER" id="PTHR34297:SF3">
    <property type="entry name" value="ALKALINE SHOCK PROTEIN 23"/>
    <property type="match status" value="1"/>
</dbReference>
<evidence type="ECO:0000313" key="4">
    <source>
        <dbReference type="Proteomes" id="UP000565572"/>
    </source>
</evidence>
<feature type="compositionally biased region" description="Acidic residues" evidence="2">
    <location>
        <begin position="134"/>
        <end position="154"/>
    </location>
</feature>
<proteinExistence type="inferred from homology"/>
<gene>
    <name evidence="3" type="ORF">FHX39_002191</name>
</gene>
<organism evidence="3 4">
    <name type="scientific">Microlunatus antarcticus</name>
    <dbReference type="NCBI Taxonomy" id="53388"/>
    <lineage>
        <taxon>Bacteria</taxon>
        <taxon>Bacillati</taxon>
        <taxon>Actinomycetota</taxon>
        <taxon>Actinomycetes</taxon>
        <taxon>Propionibacteriales</taxon>
        <taxon>Propionibacteriaceae</taxon>
        <taxon>Microlunatus</taxon>
    </lineage>
</organism>
<dbReference type="AlphaFoldDB" id="A0A7W5P7B3"/>
<evidence type="ECO:0000313" key="3">
    <source>
        <dbReference type="EMBL" id="MBB3327247.1"/>
    </source>
</evidence>
<name>A0A7W5P7B3_9ACTN</name>
<feature type="region of interest" description="Disordered" evidence="2">
    <location>
        <begin position="130"/>
        <end position="223"/>
    </location>
</feature>